<keyword evidence="3" id="KW-0677">Repeat</keyword>
<dbReference type="Proteomes" id="UP001412239">
    <property type="component" value="Unassembled WGS sequence"/>
</dbReference>
<feature type="region of interest" description="Disordered" evidence="8">
    <location>
        <begin position="182"/>
        <end position="291"/>
    </location>
</feature>
<dbReference type="SMART" id="SM00355">
    <property type="entry name" value="ZnF_C2H2"/>
    <property type="match status" value="2"/>
</dbReference>
<evidence type="ECO:0000313" key="11">
    <source>
        <dbReference type="Proteomes" id="UP001412239"/>
    </source>
</evidence>
<comment type="subcellular location">
    <subcellularLocation>
        <location evidence="1">Nucleus</location>
    </subcellularLocation>
</comment>
<feature type="domain" description="C2H2-type" evidence="9">
    <location>
        <begin position="26"/>
        <end position="53"/>
    </location>
</feature>
<keyword evidence="11" id="KW-1185">Reference proteome</keyword>
<evidence type="ECO:0000256" key="2">
    <source>
        <dbReference type="ARBA" id="ARBA00022723"/>
    </source>
</evidence>
<evidence type="ECO:0000256" key="6">
    <source>
        <dbReference type="ARBA" id="ARBA00023242"/>
    </source>
</evidence>
<protein>
    <recommendedName>
        <fullName evidence="9">C2H2-type domain-containing protein</fullName>
    </recommendedName>
</protein>
<dbReference type="InterPro" id="IPR036236">
    <property type="entry name" value="Znf_C2H2_sf"/>
</dbReference>
<keyword evidence="2" id="KW-0479">Metal-binding</keyword>
<dbReference type="Gene3D" id="3.30.160.60">
    <property type="entry name" value="Classic Zinc Finger"/>
    <property type="match status" value="2"/>
</dbReference>
<name>A0A292Q7T3_9PEZI</name>
<dbReference type="InterPro" id="IPR013087">
    <property type="entry name" value="Znf_C2H2_type"/>
</dbReference>
<organism evidence="10 11">
    <name type="scientific">Tuber aestivum</name>
    <name type="common">summer truffle</name>
    <dbReference type="NCBI Taxonomy" id="59557"/>
    <lineage>
        <taxon>Eukaryota</taxon>
        <taxon>Fungi</taxon>
        <taxon>Dikarya</taxon>
        <taxon>Ascomycota</taxon>
        <taxon>Pezizomycotina</taxon>
        <taxon>Pezizomycetes</taxon>
        <taxon>Pezizales</taxon>
        <taxon>Tuberaceae</taxon>
        <taxon>Tuber</taxon>
    </lineage>
</organism>
<dbReference type="InterPro" id="IPR051059">
    <property type="entry name" value="VerF-like"/>
</dbReference>
<dbReference type="PANTHER" id="PTHR40626">
    <property type="entry name" value="MIP31509P"/>
    <property type="match status" value="1"/>
</dbReference>
<dbReference type="EMBL" id="LN890946">
    <property type="protein sequence ID" value="CUS15464.1"/>
    <property type="molecule type" value="Genomic_DNA"/>
</dbReference>
<dbReference type="SUPFAM" id="SSF57667">
    <property type="entry name" value="beta-beta-alpha zinc fingers"/>
    <property type="match status" value="1"/>
</dbReference>
<keyword evidence="5" id="KW-0862">Zinc</keyword>
<feature type="region of interest" description="Disordered" evidence="8">
    <location>
        <begin position="155"/>
        <end position="174"/>
    </location>
</feature>
<feature type="compositionally biased region" description="Low complexity" evidence="8">
    <location>
        <begin position="795"/>
        <end position="806"/>
    </location>
</feature>
<accession>A0A292Q7T3</accession>
<evidence type="ECO:0000256" key="8">
    <source>
        <dbReference type="SAM" id="MobiDB-lite"/>
    </source>
</evidence>
<sequence length="816" mass="90887">MHEVMTVPTAATQSTKKTVSVQERKYKCAYCSRAFSRSEHRSRHERSHTKERPFKCLKCRSTFVRRDLLLRHDRTVHAKDGGVPLHSEVKRRSTKNSASAGPAKPSIAIEQAAIEQLEGDGGMVDLETAAALMTELHYAAAAAIVDHEQEMLLQEKSRRSMSSNPESVFDPNVSYASGAIPVQNMSTWDPPTPSSTAGPEPPRSHYMSHSQSSQDSCVSWSSNSLQIPSSASSVMERSLSADPGHSATVTPTSYASPHPLFTGPSSPANHSGSSASQAAPPPAPPSVDSDHERNMVLDNIREIDEERAVLDKFRLPSRSGLNRYLAAYFNLFHHHLPFLHTGSFNPSTLAPPLLLAVLSIGALYTFEKEQAYTLHMSSKVLVNNFIARHHEFNSRNCPLWTTQTLLLNMVFASWSGDPKGLDWACSIRDLLANIVAGGRYELQVRMDQRGDEMPTREEWILEEGSKRTYYAIYVFFGLLTLTYNHIPAIAHDEFDTLSLPCSETLWNLDGSDDQAWREHLSNASMPTFKEAHTGLNNGEIPQYSVFAARVIINALFLDVLELKRNVEIVESVVSEYRERLSVALETWHRALEYCTPETMIVSLTAPQKGHPLVFNSMAMYRCAMARLEVDLVSIQEALRYHVPEDVASVMTSASGLIPRSEAMTKVIQQCFECFQIPALMGIRWVARTSALNWSVEHPLCGFELMLILSLWLYRLEEEMETDPPTEEEEAMLTKVRNLFDDDSVELYGSRLSAAVAMVWGGMIDEVVVWGITKLLGESFKLHSHTLALSDDIGMTSSSSPSSSATPEAEDLDSEME</sequence>
<reference evidence="10" key="1">
    <citation type="submission" date="2015-10" db="EMBL/GenBank/DDBJ databases">
        <authorList>
            <person name="Regsiter A."/>
            <person name="william w."/>
        </authorList>
    </citation>
    <scope>NUCLEOTIDE SEQUENCE</scope>
    <source>
        <strain evidence="10">Montdore</strain>
    </source>
</reference>
<evidence type="ECO:0000256" key="3">
    <source>
        <dbReference type="ARBA" id="ARBA00022737"/>
    </source>
</evidence>
<evidence type="ECO:0000256" key="1">
    <source>
        <dbReference type="ARBA" id="ARBA00004123"/>
    </source>
</evidence>
<dbReference type="PROSITE" id="PS50157">
    <property type="entry name" value="ZINC_FINGER_C2H2_2"/>
    <property type="match status" value="2"/>
</dbReference>
<dbReference type="GO" id="GO:0000978">
    <property type="term" value="F:RNA polymerase II cis-regulatory region sequence-specific DNA binding"/>
    <property type="evidence" value="ECO:0007669"/>
    <property type="project" value="InterPro"/>
</dbReference>
<evidence type="ECO:0000313" key="10">
    <source>
        <dbReference type="EMBL" id="CUS15464.1"/>
    </source>
</evidence>
<dbReference type="AlphaFoldDB" id="A0A292Q7T3"/>
<dbReference type="InterPro" id="IPR007219">
    <property type="entry name" value="XnlR_reg_dom"/>
</dbReference>
<feature type="compositionally biased region" description="Acidic residues" evidence="8">
    <location>
        <begin position="807"/>
        <end position="816"/>
    </location>
</feature>
<dbReference type="GO" id="GO:0008270">
    <property type="term" value="F:zinc ion binding"/>
    <property type="evidence" value="ECO:0007669"/>
    <property type="project" value="UniProtKB-KW"/>
</dbReference>
<dbReference type="FunFam" id="3.30.160.60:FF:000190">
    <property type="entry name" value="C2H2 finger domain protein"/>
    <property type="match status" value="1"/>
</dbReference>
<dbReference type="GO" id="GO:0000981">
    <property type="term" value="F:DNA-binding transcription factor activity, RNA polymerase II-specific"/>
    <property type="evidence" value="ECO:0007669"/>
    <property type="project" value="InterPro"/>
</dbReference>
<dbReference type="Pfam" id="PF04082">
    <property type="entry name" value="Fungal_trans"/>
    <property type="match status" value="1"/>
</dbReference>
<feature type="compositionally biased region" description="Low complexity" evidence="8">
    <location>
        <begin position="204"/>
        <end position="224"/>
    </location>
</feature>
<feature type="compositionally biased region" description="Polar residues" evidence="8">
    <location>
        <begin position="225"/>
        <end position="235"/>
    </location>
</feature>
<feature type="domain" description="C2H2-type" evidence="9">
    <location>
        <begin position="54"/>
        <end position="82"/>
    </location>
</feature>
<feature type="region of interest" description="Disordered" evidence="8">
    <location>
        <begin position="792"/>
        <end position="816"/>
    </location>
</feature>
<feature type="region of interest" description="Disordered" evidence="8">
    <location>
        <begin position="80"/>
        <end position="104"/>
    </location>
</feature>
<dbReference type="PROSITE" id="PS00028">
    <property type="entry name" value="ZINC_FINGER_C2H2_1"/>
    <property type="match status" value="2"/>
</dbReference>
<dbReference type="GO" id="GO:0000785">
    <property type="term" value="C:chromatin"/>
    <property type="evidence" value="ECO:0007669"/>
    <property type="project" value="TreeGrafter"/>
</dbReference>
<evidence type="ECO:0000256" key="7">
    <source>
        <dbReference type="PROSITE-ProRule" id="PRU00042"/>
    </source>
</evidence>
<feature type="compositionally biased region" description="Low complexity" evidence="8">
    <location>
        <begin position="263"/>
        <end position="278"/>
    </location>
</feature>
<evidence type="ECO:0000259" key="9">
    <source>
        <dbReference type="PROSITE" id="PS50157"/>
    </source>
</evidence>
<proteinExistence type="predicted"/>
<keyword evidence="4 7" id="KW-0863">Zinc-finger</keyword>
<dbReference type="PANTHER" id="PTHR40626:SF8">
    <property type="entry name" value="C2H2 FINGER DOMAIN TRANSCRIPTION FACTOR (EUROFUNG)-RELATED"/>
    <property type="match status" value="1"/>
</dbReference>
<dbReference type="GO" id="GO:0005634">
    <property type="term" value="C:nucleus"/>
    <property type="evidence" value="ECO:0007669"/>
    <property type="project" value="UniProtKB-SubCell"/>
</dbReference>
<keyword evidence="6" id="KW-0539">Nucleus</keyword>
<dbReference type="CDD" id="cd12148">
    <property type="entry name" value="fungal_TF_MHR"/>
    <property type="match status" value="1"/>
</dbReference>
<evidence type="ECO:0000256" key="4">
    <source>
        <dbReference type="ARBA" id="ARBA00022771"/>
    </source>
</evidence>
<gene>
    <name evidence="10" type="ORF">GSTUAT00000397001</name>
</gene>
<feature type="compositionally biased region" description="Polar residues" evidence="8">
    <location>
        <begin position="183"/>
        <end position="197"/>
    </location>
</feature>
<evidence type="ECO:0000256" key="5">
    <source>
        <dbReference type="ARBA" id="ARBA00022833"/>
    </source>
</evidence>
<dbReference type="GO" id="GO:0006351">
    <property type="term" value="P:DNA-templated transcription"/>
    <property type="evidence" value="ECO:0007669"/>
    <property type="project" value="InterPro"/>
</dbReference>